<gene>
    <name evidence="2" type="ORF">H8B15_01570</name>
</gene>
<proteinExistence type="predicted"/>
<dbReference type="EMBL" id="JACSCY010000001">
    <property type="protein sequence ID" value="MBC6609590.1"/>
    <property type="molecule type" value="Genomic_DNA"/>
</dbReference>
<organism evidence="2 3">
    <name type="scientific">Hymenobacter citatus</name>
    <dbReference type="NCBI Taxonomy" id="2763506"/>
    <lineage>
        <taxon>Bacteria</taxon>
        <taxon>Pseudomonadati</taxon>
        <taxon>Bacteroidota</taxon>
        <taxon>Cytophagia</taxon>
        <taxon>Cytophagales</taxon>
        <taxon>Hymenobacteraceae</taxon>
        <taxon>Hymenobacter</taxon>
    </lineage>
</organism>
<dbReference type="Proteomes" id="UP000622017">
    <property type="component" value="Unassembled WGS sequence"/>
</dbReference>
<dbReference type="Pfam" id="PF04940">
    <property type="entry name" value="BLUF"/>
    <property type="match status" value="1"/>
</dbReference>
<dbReference type="InterPro" id="IPR007024">
    <property type="entry name" value="BLUF_domain"/>
</dbReference>
<evidence type="ECO:0000313" key="3">
    <source>
        <dbReference type="Proteomes" id="UP000622017"/>
    </source>
</evidence>
<feature type="domain" description="BLUF" evidence="1">
    <location>
        <begin position="32"/>
        <end position="123"/>
    </location>
</feature>
<dbReference type="Gene3D" id="3.30.70.100">
    <property type="match status" value="1"/>
</dbReference>
<keyword evidence="3" id="KW-1185">Reference proteome</keyword>
<evidence type="ECO:0000313" key="2">
    <source>
        <dbReference type="EMBL" id="MBC6609590.1"/>
    </source>
</evidence>
<sequence length="184" mass="20879">MNRKLPTLQQLLNAPSTAQLSFKLNRCRHMNLNHIVYISRAVRPLTDQDLHELLEQCRRDNSKNHITGILFYSHGNIAQLFEGEPEITEALFERIKRDGRHSHVQKLIDKPIDVRSFPEWHMAFHPLESVGFSQLQGFLMPDRVPAPPDTLTIADAMLIELVRLAVFGPSTEPAFPSLPGPTSA</sequence>
<comment type="caution">
    <text evidence="2">The sequence shown here is derived from an EMBL/GenBank/DDBJ whole genome shotgun (WGS) entry which is preliminary data.</text>
</comment>
<name>A0ABR7MET0_9BACT</name>
<dbReference type="SMART" id="SM01034">
    <property type="entry name" value="BLUF"/>
    <property type="match status" value="1"/>
</dbReference>
<accession>A0ABR7MET0</accession>
<dbReference type="SUPFAM" id="SSF54975">
    <property type="entry name" value="Acylphosphatase/BLUF domain-like"/>
    <property type="match status" value="1"/>
</dbReference>
<evidence type="ECO:0000259" key="1">
    <source>
        <dbReference type="PROSITE" id="PS50925"/>
    </source>
</evidence>
<dbReference type="PROSITE" id="PS50925">
    <property type="entry name" value="BLUF"/>
    <property type="match status" value="1"/>
</dbReference>
<dbReference type="RefSeq" id="WP_187317894.1">
    <property type="nucleotide sequence ID" value="NZ_JACSCY010000001.1"/>
</dbReference>
<protein>
    <submittedName>
        <fullName evidence="2">BLUF domain-containing protein</fullName>
    </submittedName>
</protein>
<dbReference type="InterPro" id="IPR036046">
    <property type="entry name" value="Acylphosphatase-like_dom_sf"/>
</dbReference>
<reference evidence="2 3" key="1">
    <citation type="submission" date="2020-08" db="EMBL/GenBank/DDBJ databases">
        <title>Hymenobacter sp.</title>
        <authorList>
            <person name="Kim M.K."/>
        </authorList>
    </citation>
    <scope>NUCLEOTIDE SEQUENCE [LARGE SCALE GENOMIC DNA]</scope>
    <source>
        <strain evidence="2 3">BT507</strain>
    </source>
</reference>